<reference evidence="1 2" key="1">
    <citation type="submission" date="2023-08" db="EMBL/GenBank/DDBJ databases">
        <title>Black Yeasts Isolated from many extreme environments.</title>
        <authorList>
            <person name="Coleine C."/>
            <person name="Stajich J.E."/>
            <person name="Selbmann L."/>
        </authorList>
    </citation>
    <scope>NUCLEOTIDE SEQUENCE [LARGE SCALE GENOMIC DNA]</scope>
    <source>
        <strain evidence="1 2">CCFEE 5935</strain>
    </source>
</reference>
<dbReference type="AlphaFoldDB" id="A0AAV9PQU8"/>
<keyword evidence="2" id="KW-1185">Reference proteome</keyword>
<dbReference type="Proteomes" id="UP001337655">
    <property type="component" value="Unassembled WGS sequence"/>
</dbReference>
<gene>
    <name evidence="1" type="ORF">LTR77_001746</name>
</gene>
<evidence type="ECO:0008006" key="3">
    <source>
        <dbReference type="Google" id="ProtNLM"/>
    </source>
</evidence>
<proteinExistence type="predicted"/>
<dbReference type="EMBL" id="JAVRRT010000002">
    <property type="protein sequence ID" value="KAK5174664.1"/>
    <property type="molecule type" value="Genomic_DNA"/>
</dbReference>
<evidence type="ECO:0000313" key="2">
    <source>
        <dbReference type="Proteomes" id="UP001337655"/>
    </source>
</evidence>
<accession>A0AAV9PQU8</accession>
<evidence type="ECO:0000313" key="1">
    <source>
        <dbReference type="EMBL" id="KAK5174664.1"/>
    </source>
</evidence>
<organism evidence="1 2">
    <name type="scientific">Saxophila tyrrhenica</name>
    <dbReference type="NCBI Taxonomy" id="1690608"/>
    <lineage>
        <taxon>Eukaryota</taxon>
        <taxon>Fungi</taxon>
        <taxon>Dikarya</taxon>
        <taxon>Ascomycota</taxon>
        <taxon>Pezizomycotina</taxon>
        <taxon>Dothideomycetes</taxon>
        <taxon>Dothideomycetidae</taxon>
        <taxon>Mycosphaerellales</taxon>
        <taxon>Extremaceae</taxon>
        <taxon>Saxophila</taxon>
    </lineage>
</organism>
<protein>
    <recommendedName>
        <fullName evidence="3">Antifreeze protein</fullName>
    </recommendedName>
</protein>
<dbReference type="RefSeq" id="XP_064663333.1">
    <property type="nucleotide sequence ID" value="XM_064799006.1"/>
</dbReference>
<dbReference type="GeneID" id="89923093"/>
<sequence>MAGATTTAQVADAATATLTMMDLAAGVEDKAETIAPDAEVVTMEDKADTVGGGTTIMTAQGIVVGATMMVPAAEETVKAVKAAEAK</sequence>
<comment type="caution">
    <text evidence="1">The sequence shown here is derived from an EMBL/GenBank/DDBJ whole genome shotgun (WGS) entry which is preliminary data.</text>
</comment>
<name>A0AAV9PQU8_9PEZI</name>